<dbReference type="STRING" id="1035309.A0A2C5X2B2"/>
<evidence type="ECO:0000313" key="2">
    <source>
        <dbReference type="EMBL" id="PHH52595.1"/>
    </source>
</evidence>
<dbReference type="EMBL" id="APWK03000062">
    <property type="protein sequence ID" value="PHH52595.1"/>
    <property type="molecule type" value="Genomic_DNA"/>
</dbReference>
<dbReference type="Proteomes" id="UP000222788">
    <property type="component" value="Unassembled WGS sequence"/>
</dbReference>
<protein>
    <submittedName>
        <fullName evidence="2">Uncharacterized protein</fullName>
    </submittedName>
</protein>
<name>A0A2C5X2B2_9PEZI</name>
<dbReference type="OrthoDB" id="2446291at2759"/>
<reference evidence="2 3" key="1">
    <citation type="journal article" date="2013" name="Fungal Biol.">
        <title>Analysis of microsatellite markers in the genome of the plant pathogen Ceratocystis fimbriata.</title>
        <authorList>
            <person name="Simpson M.C."/>
            <person name="Wilken P.M."/>
            <person name="Coetzee M.P."/>
            <person name="Wingfield M.J."/>
            <person name="Wingfield B.D."/>
        </authorList>
    </citation>
    <scope>NUCLEOTIDE SEQUENCE [LARGE SCALE GENOMIC DNA]</scope>
    <source>
        <strain evidence="2 3">CBS 114723</strain>
    </source>
</reference>
<keyword evidence="3" id="KW-1185">Reference proteome</keyword>
<sequence length="271" mass="30254">MNATTLMPGQRLLVRKRPRNSEDEGSDLVNLPNVGLSEHRSKRPNCQLLPETALDSSASASIGFDFTSTNITLATEPLYSKAEQFVHQQAQNNLASHIPTPIDASFPGQHRSWSGPGPAISCLNGSRKFSNEHENMMYQSADDITIPRTIETDGSWSDTHHHLDRAGLPSPESSFDSSMQEDDNADVEMDYEQSPDREFPPQMQVPILQEPSSPHPETNSSPSWKGHNRSRHTVNSWTWQPGMKRSFSIGYCSDCEKCQMKAPGHFNHIVI</sequence>
<reference evidence="2 3" key="2">
    <citation type="journal article" date="2013" name="IMA Fungus">
        <title>IMA Genome-F 1: Ceratocystis fimbriata: Draft nuclear genome sequence for the plant pathogen, Ceratocystis fimbriata.</title>
        <authorList>
            <person name="Wilken P.M."/>
            <person name="Steenkamp E.T."/>
            <person name="Wingfield M.J."/>
            <person name="de Beer Z.W."/>
            <person name="Wingfield B.D."/>
        </authorList>
    </citation>
    <scope>NUCLEOTIDE SEQUENCE [LARGE SCALE GENOMIC DNA]</scope>
    <source>
        <strain evidence="2 3">CBS 114723</strain>
    </source>
</reference>
<organism evidence="2 3">
    <name type="scientific">Ceratocystis fimbriata CBS 114723</name>
    <dbReference type="NCBI Taxonomy" id="1035309"/>
    <lineage>
        <taxon>Eukaryota</taxon>
        <taxon>Fungi</taxon>
        <taxon>Dikarya</taxon>
        <taxon>Ascomycota</taxon>
        <taxon>Pezizomycotina</taxon>
        <taxon>Sordariomycetes</taxon>
        <taxon>Hypocreomycetidae</taxon>
        <taxon>Microascales</taxon>
        <taxon>Ceratocystidaceae</taxon>
        <taxon>Ceratocystis</taxon>
    </lineage>
</organism>
<gene>
    <name evidence="2" type="ORF">CFIMG_005602RA</name>
</gene>
<evidence type="ECO:0000313" key="3">
    <source>
        <dbReference type="Proteomes" id="UP000222788"/>
    </source>
</evidence>
<feature type="region of interest" description="Disordered" evidence="1">
    <location>
        <begin position="150"/>
        <end position="230"/>
    </location>
</feature>
<feature type="compositionally biased region" description="Polar residues" evidence="1">
    <location>
        <begin position="210"/>
        <end position="223"/>
    </location>
</feature>
<comment type="caution">
    <text evidence="2">The sequence shown here is derived from an EMBL/GenBank/DDBJ whole genome shotgun (WGS) entry which is preliminary data.</text>
</comment>
<dbReference type="AlphaFoldDB" id="A0A2C5X2B2"/>
<evidence type="ECO:0000256" key="1">
    <source>
        <dbReference type="SAM" id="MobiDB-lite"/>
    </source>
</evidence>
<feature type="region of interest" description="Disordered" evidence="1">
    <location>
        <begin position="16"/>
        <end position="43"/>
    </location>
</feature>
<accession>A0A2C5X2B2</accession>
<feature type="compositionally biased region" description="Acidic residues" evidence="1">
    <location>
        <begin position="179"/>
        <end position="193"/>
    </location>
</feature>
<proteinExistence type="predicted"/>